<accession>A0ACB5U3N8</accession>
<dbReference type="EMBL" id="BSXS01011564">
    <property type="protein sequence ID" value="GMF00798.1"/>
    <property type="molecule type" value="Genomic_DNA"/>
</dbReference>
<keyword evidence="2" id="KW-1185">Reference proteome</keyword>
<comment type="caution">
    <text evidence="1">The sequence shown here is derived from an EMBL/GenBank/DDBJ whole genome shotgun (WGS) entry which is preliminary data.</text>
</comment>
<reference evidence="1" key="1">
    <citation type="submission" date="2023-04" db="EMBL/GenBank/DDBJ databases">
        <title>Ambrosiozyma monospora NBRC 10751.</title>
        <authorList>
            <person name="Ichikawa N."/>
            <person name="Sato H."/>
            <person name="Tonouchi N."/>
        </authorList>
    </citation>
    <scope>NUCLEOTIDE SEQUENCE</scope>
    <source>
        <strain evidence="1">NBRC 10751</strain>
    </source>
</reference>
<organism evidence="1 2">
    <name type="scientific">Ambrosiozyma monospora</name>
    <name type="common">Yeast</name>
    <name type="synonym">Endomycopsis monosporus</name>
    <dbReference type="NCBI Taxonomy" id="43982"/>
    <lineage>
        <taxon>Eukaryota</taxon>
        <taxon>Fungi</taxon>
        <taxon>Dikarya</taxon>
        <taxon>Ascomycota</taxon>
        <taxon>Saccharomycotina</taxon>
        <taxon>Pichiomycetes</taxon>
        <taxon>Pichiales</taxon>
        <taxon>Pichiaceae</taxon>
        <taxon>Ambrosiozyma</taxon>
    </lineage>
</organism>
<dbReference type="Proteomes" id="UP001165064">
    <property type="component" value="Unassembled WGS sequence"/>
</dbReference>
<name>A0ACB5U3N8_AMBMO</name>
<evidence type="ECO:0000313" key="1">
    <source>
        <dbReference type="EMBL" id="GMF00798.1"/>
    </source>
</evidence>
<evidence type="ECO:0000313" key="2">
    <source>
        <dbReference type="Proteomes" id="UP001165064"/>
    </source>
</evidence>
<protein>
    <submittedName>
        <fullName evidence="1">Unnamed protein product</fullName>
    </submittedName>
</protein>
<sequence>MAMFRKKKEAPLSKLLDIYNEIANNSLTNLSLEQNNRSNEALSGWKSLHTIAEWKIDQFEKSIQGQELTDEEIYLRDEIRILQAQADDHMKRLESKLSSQHELDNRVYGQHQQQQQQQKSSSSSLGNSYSTVPTLRTSNPISMNTKKSSKPLLKTLRSFPTTSNSSNFNGAEYTGCQ</sequence>
<proteinExistence type="predicted"/>
<gene>
    <name evidence="1" type="ORF">Amon02_001109500</name>
</gene>